<proteinExistence type="inferred from homology"/>
<evidence type="ECO:0000256" key="7">
    <source>
        <dbReference type="ARBA" id="ARBA00023136"/>
    </source>
</evidence>
<protein>
    <submittedName>
        <fullName evidence="9">Peptide/nickel transport system ATP-binding protein/oligopeptide transport system ATP-binding protein</fullName>
    </submittedName>
</protein>
<evidence type="ECO:0000256" key="1">
    <source>
        <dbReference type="ARBA" id="ARBA00004417"/>
    </source>
</evidence>
<accession>A0A1H8GCS3</accession>
<dbReference type="InterPro" id="IPR027417">
    <property type="entry name" value="P-loop_NTPase"/>
</dbReference>
<keyword evidence="7" id="KW-0472">Membrane</keyword>
<dbReference type="OrthoDB" id="7374568at2"/>
<dbReference type="Gene3D" id="3.40.50.300">
    <property type="entry name" value="P-loop containing nucleotide triphosphate hydrolases"/>
    <property type="match status" value="1"/>
</dbReference>
<dbReference type="InterPro" id="IPR013563">
    <property type="entry name" value="Oligopep_ABC_C"/>
</dbReference>
<comment type="subcellular location">
    <subcellularLocation>
        <location evidence="1">Cell inner membrane</location>
        <topology evidence="1">Peripheral membrane protein</topology>
    </subcellularLocation>
</comment>
<sequence>MPDGAKPVLDVRGLQTVFRTRGGDVHAVNSVSFHLEPGELLGVVGESGSGKSVTMMSLIGLLPMPPAEVREGEVLLGDMDILKISPAQLRDVRGRRIGFVFQDPMTSLNPVYNIGNQVMEPLRRHMGMNKAQAYTRAVELMELVGIPDPERRLKDYPHQFSGGMRQRVMIAIALACDPEVLIADEPTTALDVTIQAQIIELVKELRTKLGMAIVWITHDLGVIAGIADRVIVMYAGQVVEQAPVKELFANPQHPYTRALLKTIPSVTGERETRLKVIEGQPPILGAAPTACPFAPRCGHAFDRCGAENPIRRALGAGRVGYGHDVACHWDASKGAAHA</sequence>
<evidence type="ECO:0000256" key="2">
    <source>
        <dbReference type="ARBA" id="ARBA00005417"/>
    </source>
</evidence>
<dbReference type="SUPFAM" id="SSF52540">
    <property type="entry name" value="P-loop containing nucleoside triphosphate hydrolases"/>
    <property type="match status" value="1"/>
</dbReference>
<keyword evidence="4" id="KW-1003">Cell membrane</keyword>
<dbReference type="GO" id="GO:0005524">
    <property type="term" value="F:ATP binding"/>
    <property type="evidence" value="ECO:0007669"/>
    <property type="project" value="UniProtKB-KW"/>
</dbReference>
<keyword evidence="6 9" id="KW-0067">ATP-binding</keyword>
<evidence type="ECO:0000313" key="10">
    <source>
        <dbReference type="Proteomes" id="UP000183002"/>
    </source>
</evidence>
<dbReference type="RefSeq" id="WP_050518211.1">
    <property type="nucleotide sequence ID" value="NZ_FOCO01000013.1"/>
</dbReference>
<evidence type="ECO:0000313" key="9">
    <source>
        <dbReference type="EMBL" id="SEN41629.1"/>
    </source>
</evidence>
<dbReference type="FunFam" id="3.40.50.300:FF:000016">
    <property type="entry name" value="Oligopeptide ABC transporter ATP-binding component"/>
    <property type="match status" value="1"/>
</dbReference>
<reference evidence="9 10" key="1">
    <citation type="submission" date="2016-10" db="EMBL/GenBank/DDBJ databases">
        <authorList>
            <person name="de Groot N.N."/>
        </authorList>
    </citation>
    <scope>NUCLEOTIDE SEQUENCE [LARGE SCALE GENOMIC DNA]</scope>
    <source>
        <strain evidence="9 10">CGMCC 1.10836</strain>
    </source>
</reference>
<evidence type="ECO:0000256" key="3">
    <source>
        <dbReference type="ARBA" id="ARBA00022448"/>
    </source>
</evidence>
<evidence type="ECO:0000256" key="4">
    <source>
        <dbReference type="ARBA" id="ARBA00022475"/>
    </source>
</evidence>
<dbReference type="PROSITE" id="PS50893">
    <property type="entry name" value="ABC_TRANSPORTER_2"/>
    <property type="match status" value="1"/>
</dbReference>
<evidence type="ECO:0000259" key="8">
    <source>
        <dbReference type="PROSITE" id="PS50893"/>
    </source>
</evidence>
<dbReference type="CDD" id="cd03257">
    <property type="entry name" value="ABC_NikE_OppD_transporters"/>
    <property type="match status" value="1"/>
</dbReference>
<dbReference type="InterPro" id="IPR050388">
    <property type="entry name" value="ABC_Ni/Peptide_Import"/>
</dbReference>
<dbReference type="InterPro" id="IPR017871">
    <property type="entry name" value="ABC_transporter-like_CS"/>
</dbReference>
<dbReference type="NCBIfam" id="TIGR01727">
    <property type="entry name" value="oligo_HPY"/>
    <property type="match status" value="1"/>
</dbReference>
<dbReference type="PANTHER" id="PTHR43297">
    <property type="entry name" value="OLIGOPEPTIDE TRANSPORT ATP-BINDING PROTEIN APPD"/>
    <property type="match status" value="1"/>
</dbReference>
<evidence type="ECO:0000256" key="5">
    <source>
        <dbReference type="ARBA" id="ARBA00022741"/>
    </source>
</evidence>
<name>A0A1H8GCS3_9RHOB</name>
<dbReference type="Pfam" id="PF08352">
    <property type="entry name" value="oligo_HPY"/>
    <property type="match status" value="1"/>
</dbReference>
<gene>
    <name evidence="9" type="ORF">SAMN05216227_101383</name>
</gene>
<dbReference type="SMART" id="SM00382">
    <property type="entry name" value="AAA"/>
    <property type="match status" value="1"/>
</dbReference>
<dbReference type="Proteomes" id="UP000183002">
    <property type="component" value="Unassembled WGS sequence"/>
</dbReference>
<dbReference type="STRING" id="1077947.SAMN05216227_101383"/>
<dbReference type="Pfam" id="PF00005">
    <property type="entry name" value="ABC_tran"/>
    <property type="match status" value="1"/>
</dbReference>
<comment type="similarity">
    <text evidence="2">Belongs to the ABC transporter superfamily.</text>
</comment>
<dbReference type="InterPro" id="IPR003593">
    <property type="entry name" value="AAA+_ATPase"/>
</dbReference>
<keyword evidence="10" id="KW-1185">Reference proteome</keyword>
<keyword evidence="3" id="KW-0813">Transport</keyword>
<dbReference type="GO" id="GO:0015833">
    <property type="term" value="P:peptide transport"/>
    <property type="evidence" value="ECO:0007669"/>
    <property type="project" value="InterPro"/>
</dbReference>
<dbReference type="GO" id="GO:0055085">
    <property type="term" value="P:transmembrane transport"/>
    <property type="evidence" value="ECO:0007669"/>
    <property type="project" value="UniProtKB-ARBA"/>
</dbReference>
<dbReference type="PROSITE" id="PS00211">
    <property type="entry name" value="ABC_TRANSPORTER_1"/>
    <property type="match status" value="1"/>
</dbReference>
<feature type="domain" description="ABC transporter" evidence="8">
    <location>
        <begin position="12"/>
        <end position="260"/>
    </location>
</feature>
<dbReference type="PANTHER" id="PTHR43297:SF2">
    <property type="entry name" value="DIPEPTIDE TRANSPORT ATP-BINDING PROTEIN DPPD"/>
    <property type="match status" value="1"/>
</dbReference>
<organism evidence="9 10">
    <name type="scientific">Pseudorhodobacter antarcticus</name>
    <dbReference type="NCBI Taxonomy" id="1077947"/>
    <lineage>
        <taxon>Bacteria</taxon>
        <taxon>Pseudomonadati</taxon>
        <taxon>Pseudomonadota</taxon>
        <taxon>Alphaproteobacteria</taxon>
        <taxon>Rhodobacterales</taxon>
        <taxon>Paracoccaceae</taxon>
        <taxon>Pseudorhodobacter</taxon>
    </lineage>
</organism>
<dbReference type="GO" id="GO:0005886">
    <property type="term" value="C:plasma membrane"/>
    <property type="evidence" value="ECO:0007669"/>
    <property type="project" value="UniProtKB-SubCell"/>
</dbReference>
<keyword evidence="5" id="KW-0547">Nucleotide-binding</keyword>
<dbReference type="InterPro" id="IPR003439">
    <property type="entry name" value="ABC_transporter-like_ATP-bd"/>
</dbReference>
<dbReference type="GO" id="GO:0016887">
    <property type="term" value="F:ATP hydrolysis activity"/>
    <property type="evidence" value="ECO:0007669"/>
    <property type="project" value="InterPro"/>
</dbReference>
<evidence type="ECO:0000256" key="6">
    <source>
        <dbReference type="ARBA" id="ARBA00022840"/>
    </source>
</evidence>
<dbReference type="AlphaFoldDB" id="A0A1H8GCS3"/>
<dbReference type="EMBL" id="FOCO01000013">
    <property type="protein sequence ID" value="SEN41629.1"/>
    <property type="molecule type" value="Genomic_DNA"/>
</dbReference>